<sequence>MTAPALVLSGLTIRDRSGTALVSDIDLTLASGSVLLLIGETGSGKSLIAQAVMGLLPAGFTASGRIAINGHAPVEASQAGLLRLLWSRETLLLPQEPRAALDPTMRITGQLRASPDARPAPAFTTQEALAAVDLPPRVGRAFPDELSGGMAQRVLVASALVGCAPLVVADEPTKGLDAARIAQSASLLAALGGAGRALLVITHDVALARALGGSLAVLRDGRIVEQGPAESVFAAPQHPYTRAWLAADPAGWRPCLRCCDLDAPVLAAHGLGFGFSGAAPLFSGVDIHVPAGGILGLTGRSGCGKTTLGNILLGLRPPAAGHVSWQGVEPYRDRAGARRLRQRYQKLHQDPASVFLPGRSFARQFGDLAEVVPGLALDDALPPLLERLRLDRKLLGRRPGEVSGGEAQRLALARILLLKPALIVADEPTSRLDPLVQRETMALLSEIVASEGLGLVLISHDRALLAATADEVLDIGAGEGVTTLPGYARGLQGA</sequence>
<dbReference type="Pfam" id="PF00005">
    <property type="entry name" value="ABC_tran"/>
    <property type="match status" value="2"/>
</dbReference>
<dbReference type="PANTHER" id="PTHR43776:SF7">
    <property type="entry name" value="D,D-DIPEPTIDE TRANSPORT ATP-BINDING PROTEIN DDPF-RELATED"/>
    <property type="match status" value="1"/>
</dbReference>
<dbReference type="InterPro" id="IPR003593">
    <property type="entry name" value="AAA+_ATPase"/>
</dbReference>
<protein>
    <submittedName>
        <fullName evidence="6">ABC transporter ATP-binding protein</fullName>
    </submittedName>
</protein>
<feature type="domain" description="ABC transporter" evidence="5">
    <location>
        <begin position="266"/>
        <end position="494"/>
    </location>
</feature>
<dbReference type="PROSITE" id="PS00211">
    <property type="entry name" value="ABC_TRANSPORTER_1"/>
    <property type="match status" value="2"/>
</dbReference>
<feature type="domain" description="ABC transporter" evidence="5">
    <location>
        <begin position="6"/>
        <end position="245"/>
    </location>
</feature>
<name>A0ABW0P6I7_9HYPH</name>
<dbReference type="Gene3D" id="3.40.50.300">
    <property type="entry name" value="P-loop containing nucleotide triphosphate hydrolases"/>
    <property type="match status" value="2"/>
</dbReference>
<dbReference type="EMBL" id="JBHSLU010000082">
    <property type="protein sequence ID" value="MFC5508276.1"/>
    <property type="molecule type" value="Genomic_DNA"/>
</dbReference>
<dbReference type="RefSeq" id="WP_066723268.1">
    <property type="nucleotide sequence ID" value="NZ_JBHSLU010000082.1"/>
</dbReference>
<evidence type="ECO:0000313" key="6">
    <source>
        <dbReference type="EMBL" id="MFC5508276.1"/>
    </source>
</evidence>
<evidence type="ECO:0000256" key="2">
    <source>
        <dbReference type="ARBA" id="ARBA00022448"/>
    </source>
</evidence>
<evidence type="ECO:0000313" key="7">
    <source>
        <dbReference type="Proteomes" id="UP001596060"/>
    </source>
</evidence>
<keyword evidence="3" id="KW-0547">Nucleotide-binding</keyword>
<dbReference type="PANTHER" id="PTHR43776">
    <property type="entry name" value="TRANSPORT ATP-BINDING PROTEIN"/>
    <property type="match status" value="1"/>
</dbReference>
<dbReference type="SMART" id="SM00382">
    <property type="entry name" value="AAA"/>
    <property type="match status" value="2"/>
</dbReference>
<organism evidence="6 7">
    <name type="scientific">Bosea massiliensis</name>
    <dbReference type="NCBI Taxonomy" id="151419"/>
    <lineage>
        <taxon>Bacteria</taxon>
        <taxon>Pseudomonadati</taxon>
        <taxon>Pseudomonadota</taxon>
        <taxon>Alphaproteobacteria</taxon>
        <taxon>Hyphomicrobiales</taxon>
        <taxon>Boseaceae</taxon>
        <taxon>Bosea</taxon>
    </lineage>
</organism>
<reference evidence="7" key="1">
    <citation type="journal article" date="2019" name="Int. J. Syst. Evol. Microbiol.">
        <title>The Global Catalogue of Microorganisms (GCM) 10K type strain sequencing project: providing services to taxonomists for standard genome sequencing and annotation.</title>
        <authorList>
            <consortium name="The Broad Institute Genomics Platform"/>
            <consortium name="The Broad Institute Genome Sequencing Center for Infectious Disease"/>
            <person name="Wu L."/>
            <person name="Ma J."/>
        </authorList>
    </citation>
    <scope>NUCLEOTIDE SEQUENCE [LARGE SCALE GENOMIC DNA]</scope>
    <source>
        <strain evidence="7">CCUG 43117</strain>
    </source>
</reference>
<keyword evidence="4 6" id="KW-0067">ATP-binding</keyword>
<dbReference type="SUPFAM" id="SSF52540">
    <property type="entry name" value="P-loop containing nucleoside triphosphate hydrolases"/>
    <property type="match status" value="2"/>
</dbReference>
<keyword evidence="7" id="KW-1185">Reference proteome</keyword>
<dbReference type="Proteomes" id="UP001596060">
    <property type="component" value="Unassembled WGS sequence"/>
</dbReference>
<dbReference type="InterPro" id="IPR025662">
    <property type="entry name" value="Sigma_54_int_dom_ATP-bd_1"/>
</dbReference>
<dbReference type="PROSITE" id="PS00675">
    <property type="entry name" value="SIGMA54_INTERACT_1"/>
    <property type="match status" value="1"/>
</dbReference>
<comment type="similarity">
    <text evidence="1">Belongs to the ABC transporter superfamily.</text>
</comment>
<dbReference type="InterPro" id="IPR027417">
    <property type="entry name" value="P-loop_NTPase"/>
</dbReference>
<evidence type="ECO:0000259" key="5">
    <source>
        <dbReference type="PROSITE" id="PS50893"/>
    </source>
</evidence>
<dbReference type="InterPro" id="IPR003439">
    <property type="entry name" value="ABC_transporter-like_ATP-bd"/>
</dbReference>
<evidence type="ECO:0000256" key="4">
    <source>
        <dbReference type="ARBA" id="ARBA00022840"/>
    </source>
</evidence>
<accession>A0ABW0P6I7</accession>
<dbReference type="InterPro" id="IPR017871">
    <property type="entry name" value="ABC_transporter-like_CS"/>
</dbReference>
<dbReference type="GO" id="GO:0005524">
    <property type="term" value="F:ATP binding"/>
    <property type="evidence" value="ECO:0007669"/>
    <property type="project" value="UniProtKB-KW"/>
</dbReference>
<gene>
    <name evidence="6" type="ORF">ACFPN9_23820</name>
</gene>
<dbReference type="InterPro" id="IPR050319">
    <property type="entry name" value="ABC_transp_ATP-bind"/>
</dbReference>
<proteinExistence type="inferred from homology"/>
<evidence type="ECO:0000256" key="3">
    <source>
        <dbReference type="ARBA" id="ARBA00022741"/>
    </source>
</evidence>
<dbReference type="PROSITE" id="PS50893">
    <property type="entry name" value="ABC_TRANSPORTER_2"/>
    <property type="match status" value="2"/>
</dbReference>
<evidence type="ECO:0000256" key="1">
    <source>
        <dbReference type="ARBA" id="ARBA00005417"/>
    </source>
</evidence>
<comment type="caution">
    <text evidence="6">The sequence shown here is derived from an EMBL/GenBank/DDBJ whole genome shotgun (WGS) entry which is preliminary data.</text>
</comment>
<keyword evidence="2" id="KW-0813">Transport</keyword>